<dbReference type="EMBL" id="BKCJ010032559">
    <property type="protein sequence ID" value="GEV73438.1"/>
    <property type="molecule type" value="Genomic_DNA"/>
</dbReference>
<sequence>MKKYGGKSGNSQLTILHEEQVVSDHGKVTPPNAMQEENVGKNVNFRTLTVPVGNGADVAIPLESIRAISERSNYARAMIDLQADEELKDSIMVAMPKLVGEGFNMCIIHVEYEWKPPRCSGYNVIGQVLNECSKKIVSNMNNPRQATRGVLVGPNGMNGGNSKSVGKGPLNLAHGSSNNTPIIDKIDKLECQILDGKHMLVDDDGNPLVPMGNVDSESEVDVVFDEAANVIASTSFKGGSDRGYDTNSMLEQWRETERDDDYDPYNDDLYESHDMYDHLEAICDDLDITVHGRRKK</sequence>
<accession>A0A699GS28</accession>
<evidence type="ECO:0000313" key="1">
    <source>
        <dbReference type="EMBL" id="GEV73438.1"/>
    </source>
</evidence>
<protein>
    <submittedName>
        <fullName evidence="1">Uncharacterized protein</fullName>
    </submittedName>
</protein>
<dbReference type="AlphaFoldDB" id="A0A699GS28"/>
<name>A0A699GS28_TANCI</name>
<gene>
    <name evidence="1" type="ORF">Tci_145415</name>
</gene>
<reference evidence="1" key="1">
    <citation type="journal article" date="2019" name="Sci. Rep.">
        <title>Draft genome of Tanacetum cinerariifolium, the natural source of mosquito coil.</title>
        <authorList>
            <person name="Yamashiro T."/>
            <person name="Shiraishi A."/>
            <person name="Satake H."/>
            <person name="Nakayama K."/>
        </authorList>
    </citation>
    <scope>NUCLEOTIDE SEQUENCE</scope>
</reference>
<proteinExistence type="predicted"/>
<organism evidence="1">
    <name type="scientific">Tanacetum cinerariifolium</name>
    <name type="common">Dalmatian daisy</name>
    <name type="synonym">Chrysanthemum cinerariifolium</name>
    <dbReference type="NCBI Taxonomy" id="118510"/>
    <lineage>
        <taxon>Eukaryota</taxon>
        <taxon>Viridiplantae</taxon>
        <taxon>Streptophyta</taxon>
        <taxon>Embryophyta</taxon>
        <taxon>Tracheophyta</taxon>
        <taxon>Spermatophyta</taxon>
        <taxon>Magnoliopsida</taxon>
        <taxon>eudicotyledons</taxon>
        <taxon>Gunneridae</taxon>
        <taxon>Pentapetalae</taxon>
        <taxon>asterids</taxon>
        <taxon>campanulids</taxon>
        <taxon>Asterales</taxon>
        <taxon>Asteraceae</taxon>
        <taxon>Asteroideae</taxon>
        <taxon>Anthemideae</taxon>
        <taxon>Anthemidinae</taxon>
        <taxon>Tanacetum</taxon>
    </lineage>
</organism>
<comment type="caution">
    <text evidence="1">The sequence shown here is derived from an EMBL/GenBank/DDBJ whole genome shotgun (WGS) entry which is preliminary data.</text>
</comment>